<dbReference type="AlphaFoldDB" id="A0A1H0IEY8"/>
<feature type="compositionally biased region" description="Polar residues" evidence="1">
    <location>
        <begin position="486"/>
        <end position="497"/>
    </location>
</feature>
<gene>
    <name evidence="2" type="ORF">SAMN04487957_10597</name>
</gene>
<dbReference type="Pfam" id="PF13385">
    <property type="entry name" value="Laminin_G_3"/>
    <property type="match status" value="2"/>
</dbReference>
<feature type="region of interest" description="Disordered" evidence="1">
    <location>
        <begin position="181"/>
        <end position="200"/>
    </location>
</feature>
<organism evidence="2 3">
    <name type="scientific">Halomonas shengliensis</name>
    <dbReference type="NCBI Taxonomy" id="419597"/>
    <lineage>
        <taxon>Bacteria</taxon>
        <taxon>Pseudomonadati</taxon>
        <taxon>Pseudomonadota</taxon>
        <taxon>Gammaproteobacteria</taxon>
        <taxon>Oceanospirillales</taxon>
        <taxon>Halomonadaceae</taxon>
        <taxon>Halomonas</taxon>
    </lineage>
</organism>
<dbReference type="OrthoDB" id="5560538at2"/>
<keyword evidence="3" id="KW-1185">Reference proteome</keyword>
<sequence length="560" mass="59847">MSLIARYKLDGNARDSEGSAHGTAIDVTWAPSQLVDGGGEARLNGTTSRLDTVIQFTTETAVSLPIWFHPRQGAGHLIGQHDGTDGLAIEQTATGKIRLLVGGAASQEVTVYPGEYHHAVPVYNDGEATLYLDNEAVATVTETVTWPAVPVTIGARADGSEALPCDVVDVRGYDEALNETGIDSLNTSPDSNGDAVSDYSPPQSGLRCHYRFDSLQNSVVIDENGIYDGVSYGVSLVESFYNKAAYFDGASYIDAGQALDCSADFTVHAIVEPDSPLPAGDQALVYKGTTNREFYLFVRSGEVGCRVFYNGSSNSYLELTYPVPTGQKFNIGVRRAGLNVSLFVNGVEVAIGVLTSSVLHTSQPMNIGRYGGGALYYSGSIDELVTNNIGLSDAEMQSLSAGGLYVLRFPYFAVRGLPSSFPLSAYNPHPTPIPNPTAIPRSGRSGVNGVTALLTPPAWFDQRDGSGGSHLSPAGVVSRPDRQGRLSGNTTDQNGQPVSRRVRCFERRTGRIVRETWSNAAGYYQFDDLDPAKRFTVVAHDYSGTYNAVIADNAQPEVPA</sequence>
<keyword evidence="2" id="KW-0430">Lectin</keyword>
<dbReference type="STRING" id="419597.SAMN04487957_10597"/>
<proteinExistence type="predicted"/>
<dbReference type="Proteomes" id="UP000199075">
    <property type="component" value="Unassembled WGS sequence"/>
</dbReference>
<evidence type="ECO:0000313" key="3">
    <source>
        <dbReference type="Proteomes" id="UP000199075"/>
    </source>
</evidence>
<evidence type="ECO:0000256" key="1">
    <source>
        <dbReference type="SAM" id="MobiDB-lite"/>
    </source>
</evidence>
<accession>A0A1H0IEY8</accession>
<name>A0A1H0IEY8_9GAMM</name>
<evidence type="ECO:0000313" key="2">
    <source>
        <dbReference type="EMBL" id="SDO30017.1"/>
    </source>
</evidence>
<dbReference type="SUPFAM" id="SSF49899">
    <property type="entry name" value="Concanavalin A-like lectins/glucanases"/>
    <property type="match status" value="2"/>
</dbReference>
<dbReference type="InterPro" id="IPR013320">
    <property type="entry name" value="ConA-like_dom_sf"/>
</dbReference>
<feature type="compositionally biased region" description="Polar residues" evidence="1">
    <location>
        <begin position="181"/>
        <end position="191"/>
    </location>
</feature>
<protein>
    <submittedName>
        <fullName evidence="2">Concanavalin A-like lectin/glucanases superfamily protein</fullName>
    </submittedName>
</protein>
<dbReference type="RefSeq" id="WP_089678414.1">
    <property type="nucleotide sequence ID" value="NZ_FNIV01000005.1"/>
</dbReference>
<dbReference type="GO" id="GO:0030246">
    <property type="term" value="F:carbohydrate binding"/>
    <property type="evidence" value="ECO:0007669"/>
    <property type="project" value="UniProtKB-KW"/>
</dbReference>
<dbReference type="Gene3D" id="2.60.120.200">
    <property type="match status" value="2"/>
</dbReference>
<reference evidence="3" key="1">
    <citation type="submission" date="2016-10" db="EMBL/GenBank/DDBJ databases">
        <authorList>
            <person name="Varghese N."/>
            <person name="Submissions S."/>
        </authorList>
    </citation>
    <scope>NUCLEOTIDE SEQUENCE [LARGE SCALE GENOMIC DNA]</scope>
    <source>
        <strain evidence="3">CGMCC 1.6444</strain>
    </source>
</reference>
<dbReference type="EMBL" id="FNIV01000005">
    <property type="protein sequence ID" value="SDO30017.1"/>
    <property type="molecule type" value="Genomic_DNA"/>
</dbReference>
<feature type="region of interest" description="Disordered" evidence="1">
    <location>
        <begin position="464"/>
        <end position="499"/>
    </location>
</feature>